<dbReference type="Gene3D" id="1.10.287.1080">
    <property type="entry name" value="MazG-like"/>
    <property type="match status" value="1"/>
</dbReference>
<dbReference type="InterPro" id="IPR013792">
    <property type="entry name" value="RNA3'P_cycl/enolpyr_Trfase_a/b"/>
</dbReference>
<dbReference type="PANTHER" id="PTHR21090:SF5">
    <property type="entry name" value="PENTAFUNCTIONAL AROM POLYPEPTIDE"/>
    <property type="match status" value="1"/>
</dbReference>
<evidence type="ECO:0000256" key="3">
    <source>
        <dbReference type="ARBA" id="ARBA00012450"/>
    </source>
</evidence>
<dbReference type="EC" id="2.5.1.19" evidence="3 8"/>
<keyword evidence="12" id="KW-1185">Reference proteome</keyword>
<dbReference type="PROSITE" id="PS00885">
    <property type="entry name" value="EPSP_SYNTHASE_2"/>
    <property type="match status" value="1"/>
</dbReference>
<dbReference type="EMBL" id="CAJPEV010010899">
    <property type="protein sequence ID" value="CAG0906125.1"/>
    <property type="molecule type" value="Genomic_DNA"/>
</dbReference>
<keyword evidence="4 8" id="KW-0028">Amino-acid biosynthesis</keyword>
<evidence type="ECO:0000256" key="8">
    <source>
        <dbReference type="RuleBase" id="RU004164"/>
    </source>
</evidence>
<dbReference type="PANTHER" id="PTHR21090">
    <property type="entry name" value="AROM/DEHYDROQUINATE SYNTHASE"/>
    <property type="match status" value="1"/>
</dbReference>
<comment type="catalytic activity">
    <reaction evidence="7">
        <text>3-phosphoshikimate + phosphoenolpyruvate = 5-O-(1-carboxyvinyl)-3-phosphoshikimate + phosphate</text>
        <dbReference type="Rhea" id="RHEA:21256"/>
        <dbReference type="ChEBI" id="CHEBI:43474"/>
        <dbReference type="ChEBI" id="CHEBI:57701"/>
        <dbReference type="ChEBI" id="CHEBI:58702"/>
        <dbReference type="ChEBI" id="CHEBI:145989"/>
        <dbReference type="EC" id="2.5.1.19"/>
    </reaction>
    <physiologicalReaction direction="left-to-right" evidence="7">
        <dbReference type="Rhea" id="RHEA:21257"/>
    </physiologicalReaction>
</comment>
<dbReference type="GO" id="GO:0009073">
    <property type="term" value="P:aromatic amino acid family biosynthetic process"/>
    <property type="evidence" value="ECO:0007669"/>
    <property type="project" value="UniProtKB-UniRule"/>
</dbReference>
<dbReference type="UniPathway" id="UPA00053">
    <property type="reaction ID" value="UER00089"/>
</dbReference>
<dbReference type="AlphaFoldDB" id="A0A7R9FU33"/>
<evidence type="ECO:0000256" key="6">
    <source>
        <dbReference type="ARBA" id="ARBA00023141"/>
    </source>
</evidence>
<dbReference type="CDD" id="cd01556">
    <property type="entry name" value="EPSP_synthase"/>
    <property type="match status" value="1"/>
</dbReference>
<dbReference type="InterPro" id="IPR001986">
    <property type="entry name" value="Enolpyruvate_Tfrase_dom"/>
</dbReference>
<feature type="domain" description="Enolpyruvate transferase" evidence="9">
    <location>
        <begin position="112"/>
        <end position="433"/>
    </location>
</feature>
<evidence type="ECO:0000256" key="4">
    <source>
        <dbReference type="ARBA" id="ARBA00022605"/>
    </source>
</evidence>
<keyword evidence="6 8" id="KW-0057">Aromatic amino acid biosynthesis</keyword>
<dbReference type="GO" id="GO:0009423">
    <property type="term" value="P:chorismate biosynthetic process"/>
    <property type="evidence" value="ECO:0007669"/>
    <property type="project" value="UniProtKB-UniRule"/>
</dbReference>
<dbReference type="OrthoDB" id="8196191at2759"/>
<keyword evidence="5 8" id="KW-0808">Transferase</keyword>
<reference evidence="11" key="1">
    <citation type="submission" date="2020-11" db="EMBL/GenBank/DDBJ databases">
        <authorList>
            <person name="Tran Van P."/>
        </authorList>
    </citation>
    <scope>NUCLEOTIDE SEQUENCE</scope>
</reference>
<dbReference type="EMBL" id="LR910417">
    <property type="protein sequence ID" value="CAD7254620.1"/>
    <property type="molecule type" value="Genomic_DNA"/>
</dbReference>
<accession>A0A7R9FU33</accession>
<comment type="similarity">
    <text evidence="2 8">Belongs to the EPSP synthase family.</text>
</comment>
<dbReference type="Proteomes" id="UP000677054">
    <property type="component" value="Unassembled WGS sequence"/>
</dbReference>
<dbReference type="PIRSF" id="PIRSF000505">
    <property type="entry name" value="EPSPS"/>
    <property type="match status" value="1"/>
</dbReference>
<evidence type="ECO:0000256" key="2">
    <source>
        <dbReference type="ARBA" id="ARBA00009948"/>
    </source>
</evidence>
<evidence type="ECO:0000313" key="12">
    <source>
        <dbReference type="Proteomes" id="UP000677054"/>
    </source>
</evidence>
<comment type="pathway">
    <text evidence="1 8">Metabolic intermediate biosynthesis; chorismate biosynthesis; chorismate from D-erythrose 4-phosphate and phosphoenolpyruvate: step 6/7.</text>
</comment>
<gene>
    <name evidence="11" type="ORF">DSTB1V02_LOCUS14366</name>
</gene>
<evidence type="ECO:0000256" key="5">
    <source>
        <dbReference type="ARBA" id="ARBA00022679"/>
    </source>
</evidence>
<evidence type="ECO:0000256" key="7">
    <source>
        <dbReference type="ARBA" id="ARBA00044633"/>
    </source>
</evidence>
<evidence type="ECO:0000313" key="11">
    <source>
        <dbReference type="EMBL" id="CAD7254620.1"/>
    </source>
</evidence>
<protein>
    <recommendedName>
        <fullName evidence="3 8">3-phosphoshikimate 1-carboxyvinyltransferase</fullName>
        <ecNumber evidence="3 8">2.5.1.19</ecNumber>
    </recommendedName>
</protein>
<dbReference type="InterPro" id="IPR004518">
    <property type="entry name" value="MazG-like_dom"/>
</dbReference>
<name>A0A7R9FU33_9CRUS</name>
<evidence type="ECO:0000256" key="1">
    <source>
        <dbReference type="ARBA" id="ARBA00004811"/>
    </source>
</evidence>
<dbReference type="InterPro" id="IPR036968">
    <property type="entry name" value="Enolpyruvate_Tfrase_sf"/>
</dbReference>
<dbReference type="InterPro" id="IPR006264">
    <property type="entry name" value="EPSP_synthase"/>
</dbReference>
<evidence type="ECO:0000259" key="9">
    <source>
        <dbReference type="Pfam" id="PF00275"/>
    </source>
</evidence>
<sequence>DFMEIQALQKQVDLWIQEHGVRYFNELTNMAILTEEVGEVARIIARRYGEQSEKESDKTKDLGEELADVLFVIQLGGSKSISNRLLILNALFENKITLKNLSDAEDTDLLKQALETDNEVVDIHHAGTAMRFLTSYLSLLKKEKILTGSERMKQRPIGILVDALRSMGISIDYLENQGFPPLKIHPSSFKTNKVQMQADTSSQYLTSLMLIGAKLPEGLELELIGTITSLPYLEMTLTMLNELGIEAKREGNLITILPKKECNSQNFTIESDWSSASYLYSLAALSENCRIEVSYLFEKSLQGDRRVADIYRENFGVETDFRKEKIVLTKIPNFTYPKKIELNLNDCPDVAQTIAVTAAALRIPTLLTGLHTLKIKETDRITALHNELKKCGVETLPTQDSLELISFTSPSSRPSIDTYNDHRMAMAFTPLALFYPIEIKNEQ</sequence>
<dbReference type="Pfam" id="PF00275">
    <property type="entry name" value="EPSP_synthase"/>
    <property type="match status" value="1"/>
</dbReference>
<dbReference type="Gene3D" id="3.65.10.10">
    <property type="entry name" value="Enolpyruvate transferase domain"/>
    <property type="match status" value="3"/>
</dbReference>
<dbReference type="SUPFAM" id="SSF55205">
    <property type="entry name" value="EPT/RTPC-like"/>
    <property type="match status" value="1"/>
</dbReference>
<dbReference type="SUPFAM" id="SSF101386">
    <property type="entry name" value="all-alpha NTP pyrophosphatases"/>
    <property type="match status" value="1"/>
</dbReference>
<dbReference type="GO" id="GO:0003866">
    <property type="term" value="F:3-phosphoshikimate 1-carboxyvinyltransferase activity"/>
    <property type="evidence" value="ECO:0007669"/>
    <property type="project" value="UniProtKB-UniRule"/>
</dbReference>
<dbReference type="GO" id="GO:0008652">
    <property type="term" value="P:amino acid biosynthetic process"/>
    <property type="evidence" value="ECO:0007669"/>
    <property type="project" value="UniProtKB-KW"/>
</dbReference>
<organism evidence="11">
    <name type="scientific">Darwinula stevensoni</name>
    <dbReference type="NCBI Taxonomy" id="69355"/>
    <lineage>
        <taxon>Eukaryota</taxon>
        <taxon>Metazoa</taxon>
        <taxon>Ecdysozoa</taxon>
        <taxon>Arthropoda</taxon>
        <taxon>Crustacea</taxon>
        <taxon>Oligostraca</taxon>
        <taxon>Ostracoda</taxon>
        <taxon>Podocopa</taxon>
        <taxon>Podocopida</taxon>
        <taxon>Darwinulocopina</taxon>
        <taxon>Darwinuloidea</taxon>
        <taxon>Darwinulidae</taxon>
        <taxon>Darwinula</taxon>
    </lineage>
</organism>
<proteinExistence type="inferred from homology"/>
<dbReference type="Pfam" id="PF03819">
    <property type="entry name" value="MazG"/>
    <property type="match status" value="1"/>
</dbReference>
<feature type="domain" description="NTP pyrophosphohydrolase MazG-like" evidence="10">
    <location>
        <begin position="25"/>
        <end position="73"/>
    </location>
</feature>
<feature type="non-terminal residue" evidence="11">
    <location>
        <position position="1"/>
    </location>
</feature>
<feature type="non-terminal residue" evidence="11">
    <location>
        <position position="443"/>
    </location>
</feature>
<dbReference type="InterPro" id="IPR023193">
    <property type="entry name" value="EPSP_synthase_CS"/>
</dbReference>
<evidence type="ECO:0000259" key="10">
    <source>
        <dbReference type="Pfam" id="PF03819"/>
    </source>
</evidence>